<proteinExistence type="predicted"/>
<protein>
    <submittedName>
        <fullName evidence="1">Uncharacterized protein</fullName>
    </submittedName>
</protein>
<comment type="caution">
    <text evidence="1">The sequence shown here is derived from an EMBL/GenBank/DDBJ whole genome shotgun (WGS) entry which is preliminary data.</text>
</comment>
<evidence type="ECO:0000313" key="2">
    <source>
        <dbReference type="Proteomes" id="UP000275408"/>
    </source>
</evidence>
<evidence type="ECO:0000313" key="1">
    <source>
        <dbReference type="EMBL" id="RMX42181.1"/>
    </source>
</evidence>
<accession>A0A3M6TLL8</accession>
<reference evidence="1 2" key="1">
    <citation type="journal article" date="2018" name="Sci. Rep.">
        <title>Comparative analysis of the Pocillopora damicornis genome highlights role of immune system in coral evolution.</title>
        <authorList>
            <person name="Cunning R."/>
            <person name="Bay R.A."/>
            <person name="Gillette P."/>
            <person name="Baker A.C."/>
            <person name="Traylor-Knowles N."/>
        </authorList>
    </citation>
    <scope>NUCLEOTIDE SEQUENCE [LARGE SCALE GENOMIC DNA]</scope>
    <source>
        <strain evidence="1">RSMAS</strain>
        <tissue evidence="1">Whole animal</tissue>
    </source>
</reference>
<organism evidence="1 2">
    <name type="scientific">Pocillopora damicornis</name>
    <name type="common">Cauliflower coral</name>
    <name type="synonym">Millepora damicornis</name>
    <dbReference type="NCBI Taxonomy" id="46731"/>
    <lineage>
        <taxon>Eukaryota</taxon>
        <taxon>Metazoa</taxon>
        <taxon>Cnidaria</taxon>
        <taxon>Anthozoa</taxon>
        <taxon>Hexacorallia</taxon>
        <taxon>Scleractinia</taxon>
        <taxon>Astrocoeniina</taxon>
        <taxon>Pocilloporidae</taxon>
        <taxon>Pocillopora</taxon>
    </lineage>
</organism>
<dbReference type="Proteomes" id="UP000275408">
    <property type="component" value="Unassembled WGS sequence"/>
</dbReference>
<dbReference type="AlphaFoldDB" id="A0A3M6TLL8"/>
<dbReference type="EMBL" id="RCHS01003422">
    <property type="protein sequence ID" value="RMX42181.1"/>
    <property type="molecule type" value="Genomic_DNA"/>
</dbReference>
<name>A0A3M6TLL8_POCDA</name>
<sequence length="59" mass="6766">MMSLHSHLIHEKDTNTKARCRFSGKLRDGYVFKRPLSKETKIESASKSDDLQSILTNSK</sequence>
<keyword evidence="2" id="KW-1185">Reference proteome</keyword>
<gene>
    <name evidence="1" type="ORF">pdam_00009418</name>
</gene>